<comment type="caution">
    <text evidence="1">The sequence shown here is derived from an EMBL/GenBank/DDBJ whole genome shotgun (WGS) entry which is preliminary data.</text>
</comment>
<sequence length="105" mass="12037">KEKESFASLLRHSPLIQKDTEKDKIVAGTIFLVVYDDLYINLGGKFHFVCKRPEQDGEKYQKETKMRLKLVDLQLTLRFLGAVTDTTLLEADAVLLGKLLQKIQE</sequence>
<dbReference type="InterPro" id="IPR019375">
    <property type="entry name" value="Ribosomal_bS1m"/>
</dbReference>
<dbReference type="PANTHER" id="PTHR13447">
    <property type="entry name" value="MITOCHONDRIAL 28S RIBOSOMAL PROTEIN S28"/>
    <property type="match status" value="1"/>
</dbReference>
<evidence type="ECO:0000313" key="1">
    <source>
        <dbReference type="EMBL" id="CAI9571443.1"/>
    </source>
</evidence>
<dbReference type="Proteomes" id="UP001162483">
    <property type="component" value="Unassembled WGS sequence"/>
</dbReference>
<feature type="non-terminal residue" evidence="1">
    <location>
        <position position="1"/>
    </location>
</feature>
<proteinExistence type="predicted"/>
<reference evidence="1" key="1">
    <citation type="submission" date="2023-05" db="EMBL/GenBank/DDBJ databases">
        <authorList>
            <person name="Stuckert A."/>
        </authorList>
    </citation>
    <scope>NUCLEOTIDE SEQUENCE</scope>
</reference>
<dbReference type="PANTHER" id="PTHR13447:SF2">
    <property type="entry name" value="SMALL RIBOSOMAL SUBUNIT PROTEIN BS1M"/>
    <property type="match status" value="1"/>
</dbReference>
<protein>
    <recommendedName>
        <fullName evidence="3">RT28 protein</fullName>
    </recommendedName>
</protein>
<accession>A0ABN9DJ37</accession>
<organism evidence="1 2">
    <name type="scientific">Staurois parvus</name>
    <dbReference type="NCBI Taxonomy" id="386267"/>
    <lineage>
        <taxon>Eukaryota</taxon>
        <taxon>Metazoa</taxon>
        <taxon>Chordata</taxon>
        <taxon>Craniata</taxon>
        <taxon>Vertebrata</taxon>
        <taxon>Euteleostomi</taxon>
        <taxon>Amphibia</taxon>
        <taxon>Batrachia</taxon>
        <taxon>Anura</taxon>
        <taxon>Neobatrachia</taxon>
        <taxon>Ranoidea</taxon>
        <taxon>Ranidae</taxon>
        <taxon>Staurois</taxon>
    </lineage>
</organism>
<evidence type="ECO:0000313" key="2">
    <source>
        <dbReference type="Proteomes" id="UP001162483"/>
    </source>
</evidence>
<dbReference type="EMBL" id="CATNWA010014403">
    <property type="protein sequence ID" value="CAI9571443.1"/>
    <property type="molecule type" value="Genomic_DNA"/>
</dbReference>
<name>A0ABN9DJ37_9NEOB</name>
<keyword evidence="2" id="KW-1185">Reference proteome</keyword>
<dbReference type="Pfam" id="PF10246">
    <property type="entry name" value="MRP-S35"/>
    <property type="match status" value="1"/>
</dbReference>
<evidence type="ECO:0008006" key="3">
    <source>
        <dbReference type="Google" id="ProtNLM"/>
    </source>
</evidence>
<gene>
    <name evidence="1" type="ORF">SPARVUS_LOCUS7247130</name>
</gene>